<dbReference type="EMBL" id="PXYI01000004">
    <property type="protein sequence ID" value="PSJ39676.1"/>
    <property type="molecule type" value="Genomic_DNA"/>
</dbReference>
<keyword evidence="3" id="KW-1185">Reference proteome</keyword>
<dbReference type="OrthoDB" id="7596720at2"/>
<evidence type="ECO:0000313" key="2">
    <source>
        <dbReference type="EMBL" id="PSJ39676.1"/>
    </source>
</evidence>
<dbReference type="RefSeq" id="WP_106513572.1">
    <property type="nucleotide sequence ID" value="NZ_PXYI01000004.1"/>
</dbReference>
<accession>A0A2P7QNZ2</accession>
<dbReference type="AlphaFoldDB" id="A0A2P7QNZ2"/>
<dbReference type="Proteomes" id="UP000241167">
    <property type="component" value="Unassembled WGS sequence"/>
</dbReference>
<reference evidence="2 3" key="1">
    <citation type="submission" date="2018-03" db="EMBL/GenBank/DDBJ databases">
        <title>The draft genome of Sphingosinicella sp. GL-C-18.</title>
        <authorList>
            <person name="Liu L."/>
            <person name="Li L."/>
            <person name="Liang L."/>
            <person name="Zhang X."/>
            <person name="Wang T."/>
        </authorList>
    </citation>
    <scope>NUCLEOTIDE SEQUENCE [LARGE SCALE GENOMIC DNA]</scope>
    <source>
        <strain evidence="2 3">GL-C-18</strain>
    </source>
</reference>
<comment type="caution">
    <text evidence="2">The sequence shown here is derived from an EMBL/GenBank/DDBJ whole genome shotgun (WGS) entry which is preliminary data.</text>
</comment>
<protein>
    <submittedName>
        <fullName evidence="2">Uncharacterized protein</fullName>
    </submittedName>
</protein>
<sequence>MSQIEQRGRIARVRRLQHGLAAATAAKASAHVQMLEGNDSRLGEMRRGMQANQGVTSGASLAGRGELAMRLEAARHSLTLTIQSARAASTLRERARLSARRDQESAEKLERSAARAARHQAETRRTARLRPRLRKSDGDAE</sequence>
<feature type="region of interest" description="Disordered" evidence="1">
    <location>
        <begin position="93"/>
        <end position="141"/>
    </location>
</feature>
<evidence type="ECO:0000313" key="3">
    <source>
        <dbReference type="Proteomes" id="UP000241167"/>
    </source>
</evidence>
<organism evidence="2 3">
    <name type="scientific">Allosphingosinicella deserti</name>
    <dbReference type="NCBI Taxonomy" id="2116704"/>
    <lineage>
        <taxon>Bacteria</taxon>
        <taxon>Pseudomonadati</taxon>
        <taxon>Pseudomonadota</taxon>
        <taxon>Alphaproteobacteria</taxon>
        <taxon>Sphingomonadales</taxon>
        <taxon>Sphingomonadaceae</taxon>
        <taxon>Allosphingosinicella</taxon>
    </lineage>
</organism>
<name>A0A2P7QNZ2_9SPHN</name>
<proteinExistence type="predicted"/>
<feature type="compositionally biased region" description="Basic and acidic residues" evidence="1">
    <location>
        <begin position="93"/>
        <end position="125"/>
    </location>
</feature>
<gene>
    <name evidence="2" type="ORF">C7I55_13875</name>
</gene>
<evidence type="ECO:0000256" key="1">
    <source>
        <dbReference type="SAM" id="MobiDB-lite"/>
    </source>
</evidence>